<accession>A0A1J5S6S8</accession>
<dbReference type="PANTHER" id="PTHR31956:SF1">
    <property type="entry name" value="NON-SPECIFIC PHOSPHOLIPASE C1"/>
    <property type="match status" value="1"/>
</dbReference>
<comment type="caution">
    <text evidence="2">The sequence shown here is derived from an EMBL/GenBank/DDBJ whole genome shotgun (WGS) entry which is preliminary data.</text>
</comment>
<gene>
    <name evidence="2" type="ORF">GALL_181880</name>
</gene>
<dbReference type="PANTHER" id="PTHR31956">
    <property type="entry name" value="NON-SPECIFIC PHOSPHOLIPASE C4-RELATED"/>
    <property type="match status" value="1"/>
</dbReference>
<dbReference type="Gene3D" id="3.40.720.10">
    <property type="entry name" value="Alkaline Phosphatase, subunit A"/>
    <property type="match status" value="1"/>
</dbReference>
<dbReference type="InterPro" id="IPR007312">
    <property type="entry name" value="Phosphoesterase"/>
</dbReference>
<dbReference type="SUPFAM" id="SSF53649">
    <property type="entry name" value="Alkaline phosphatase-like"/>
    <property type="match status" value="1"/>
</dbReference>
<dbReference type="InterPro" id="IPR017850">
    <property type="entry name" value="Alkaline_phosphatase_core_sf"/>
</dbReference>
<dbReference type="EMBL" id="MLJW01000102">
    <property type="protein sequence ID" value="OIQ99791.1"/>
    <property type="molecule type" value="Genomic_DNA"/>
</dbReference>
<dbReference type="AlphaFoldDB" id="A0A1J5S6S8"/>
<organism evidence="2">
    <name type="scientific">mine drainage metagenome</name>
    <dbReference type="NCBI Taxonomy" id="410659"/>
    <lineage>
        <taxon>unclassified sequences</taxon>
        <taxon>metagenomes</taxon>
        <taxon>ecological metagenomes</taxon>
    </lineage>
</organism>
<reference evidence="2" key="1">
    <citation type="submission" date="2016-10" db="EMBL/GenBank/DDBJ databases">
        <title>Sequence of Gallionella enrichment culture.</title>
        <authorList>
            <person name="Poehlein A."/>
            <person name="Muehling M."/>
            <person name="Daniel R."/>
        </authorList>
    </citation>
    <scope>NUCLEOTIDE SEQUENCE</scope>
</reference>
<protein>
    <submittedName>
        <fullName evidence="2">Phosphoesterase family protein</fullName>
    </submittedName>
</protein>
<keyword evidence="1" id="KW-0378">Hydrolase</keyword>
<dbReference type="Pfam" id="PF04185">
    <property type="entry name" value="Phosphoesterase"/>
    <property type="match status" value="1"/>
</dbReference>
<proteinExistence type="predicted"/>
<sequence>MKHYWLLSLLLFAQPVIAGELPRPDHIVIVIEENKSFTQIIGNHAAPYINTLAQRGLLFTQSYGVAHPSQPNYLALFTGTTRAITSDVCPLELGGDNLAAALQAKGYSFASYAESMPEAGYEGCMYGAYMRKHNPLANWKELKQLNQPYSAFPQHFENLATVALVIPDQRNDMHDGSIAQGDDWLKRHIEPYLQWAMAHNSLLILTWDEDDGTANNHIVTIMIGPMAKRGSSAQRINHYNVLRTLSEMYGLPSLNESAHVQPIIGVWQ</sequence>
<dbReference type="GO" id="GO:0042578">
    <property type="term" value="F:phosphoric ester hydrolase activity"/>
    <property type="evidence" value="ECO:0007669"/>
    <property type="project" value="UniProtKB-ARBA"/>
</dbReference>
<evidence type="ECO:0000313" key="2">
    <source>
        <dbReference type="EMBL" id="OIQ99791.1"/>
    </source>
</evidence>
<name>A0A1J5S6S8_9ZZZZ</name>
<evidence type="ECO:0000256" key="1">
    <source>
        <dbReference type="ARBA" id="ARBA00022801"/>
    </source>
</evidence>